<accession>A0A075LNT7</accession>
<dbReference type="NCBIfam" id="TIGR03826">
    <property type="entry name" value="YvyF"/>
    <property type="match status" value="1"/>
</dbReference>
<dbReference type="EMBL" id="FOCD01000002">
    <property type="protein sequence ID" value="SEN24253.1"/>
    <property type="molecule type" value="Genomic_DNA"/>
</dbReference>
<dbReference type="KEGG" id="tap:GZ22_16355"/>
<dbReference type="AlphaFoldDB" id="A0A075LNT7"/>
<keyword evidence="2" id="KW-0966">Cell projection</keyword>
<dbReference type="Proteomes" id="UP000027980">
    <property type="component" value="Chromosome"/>
</dbReference>
<gene>
    <name evidence="1" type="ORF">GZ22_16355</name>
    <name evidence="2" type="ORF">SAMN04489762_1780</name>
</gene>
<dbReference type="EMBL" id="CP008876">
    <property type="protein sequence ID" value="AIF68049.1"/>
    <property type="molecule type" value="Genomic_DNA"/>
</dbReference>
<dbReference type="Proteomes" id="UP000199735">
    <property type="component" value="Unassembled WGS sequence"/>
</dbReference>
<name>A0A075LNT7_9BACI</name>
<dbReference type="InterPro" id="IPR022258">
    <property type="entry name" value="Flagellar_operon_YvyF"/>
</dbReference>
<dbReference type="HOGENOM" id="CLU_137779_1_0_9"/>
<keyword evidence="2" id="KW-0282">Flagellum</keyword>
<organism evidence="1 3">
    <name type="scientific">Terribacillus saccharophilus</name>
    <dbReference type="NCBI Taxonomy" id="361277"/>
    <lineage>
        <taxon>Bacteria</taxon>
        <taxon>Bacillati</taxon>
        <taxon>Bacillota</taxon>
        <taxon>Bacilli</taxon>
        <taxon>Bacillales</taxon>
        <taxon>Bacillaceae</taxon>
        <taxon>Terribacillus</taxon>
    </lineage>
</organism>
<evidence type="ECO:0000313" key="4">
    <source>
        <dbReference type="Proteomes" id="UP000199735"/>
    </source>
</evidence>
<protein>
    <submittedName>
        <fullName evidence="2">Flagellar operon protein TIGR03826</fullName>
    </submittedName>
</protein>
<proteinExistence type="predicted"/>
<keyword evidence="2" id="KW-0969">Cilium</keyword>
<evidence type="ECO:0000313" key="3">
    <source>
        <dbReference type="Proteomes" id="UP000027980"/>
    </source>
</evidence>
<accession>A0AAX2EF56</accession>
<evidence type="ECO:0000313" key="1">
    <source>
        <dbReference type="EMBL" id="AIF68049.1"/>
    </source>
</evidence>
<dbReference type="GeneID" id="34222950"/>
<reference evidence="2 4" key="2">
    <citation type="submission" date="2016-10" db="EMBL/GenBank/DDBJ databases">
        <authorList>
            <person name="Varghese N."/>
            <person name="Submissions S."/>
        </authorList>
    </citation>
    <scope>NUCLEOTIDE SEQUENCE [LARGE SCALE GENOMIC DNA]</scope>
    <source>
        <strain evidence="2 4">DSM 21619</strain>
    </source>
</reference>
<dbReference type="OrthoDB" id="1739831at2"/>
<evidence type="ECO:0000313" key="2">
    <source>
        <dbReference type="EMBL" id="SEN24253.1"/>
    </source>
</evidence>
<reference evidence="1 3" key="1">
    <citation type="submission" date="2014-07" db="EMBL/GenBank/DDBJ databases">
        <title>Complete genome sequence of a moderately halophilic bacterium Terribacillus aidingensis MP602, isolated from Cryptomeria fortunei in Tianmu mountain in China.</title>
        <authorList>
            <person name="Wang Y."/>
            <person name="Lu P."/>
            <person name="Zhang L."/>
        </authorList>
    </citation>
    <scope>NUCLEOTIDE SEQUENCE [LARGE SCALE GENOMIC DNA]</scope>
    <source>
        <strain evidence="1 3">MP602</strain>
    </source>
</reference>
<dbReference type="RefSeq" id="WP_038564520.1">
    <property type="nucleotide sequence ID" value="NZ_CP008876.1"/>
</dbReference>
<sequence length="138" mass="16257">MLELANCVRCGSVFARDYRDICPNCHREEERSFQMVHQYLRKRENRQATIQQITEVTTVPESLIIKFVREKRLQPSQFPMLSYSCRNCSNQITEGEICTDCKDQMRKDLDIARELDDKRVAAGVKEQRVYYNADRSAK</sequence>